<dbReference type="RefSeq" id="WP_076377812.1">
    <property type="nucleotide sequence ID" value="NZ_AP017422.1"/>
</dbReference>
<protein>
    <submittedName>
        <fullName evidence="3">Gliding motility-associated C-terminal domain-containing protein</fullName>
    </submittedName>
</protein>
<dbReference type="PROSITE" id="PS50835">
    <property type="entry name" value="IG_LIKE"/>
    <property type="match status" value="1"/>
</dbReference>
<dbReference type="Pfam" id="PF17517">
    <property type="entry name" value="IgGFc_binding"/>
    <property type="match status" value="1"/>
</dbReference>
<evidence type="ECO:0000256" key="1">
    <source>
        <dbReference type="SAM" id="SignalP"/>
    </source>
</evidence>
<reference evidence="4" key="1">
    <citation type="submission" date="2017-01" db="EMBL/GenBank/DDBJ databases">
        <authorList>
            <person name="Varghese N."/>
            <person name="Submissions S."/>
        </authorList>
    </citation>
    <scope>NUCLEOTIDE SEQUENCE [LARGE SCALE GENOMIC DNA]</scope>
    <source>
        <strain evidence="4">DSM 21054</strain>
    </source>
</reference>
<dbReference type="SMART" id="SM00710">
    <property type="entry name" value="PbH1"/>
    <property type="match status" value="14"/>
</dbReference>
<organism evidence="3 4">
    <name type="scientific">Filimonas lacunae</name>
    <dbReference type="NCBI Taxonomy" id="477680"/>
    <lineage>
        <taxon>Bacteria</taxon>
        <taxon>Pseudomonadati</taxon>
        <taxon>Bacteroidota</taxon>
        <taxon>Chitinophagia</taxon>
        <taxon>Chitinophagales</taxon>
        <taxon>Chitinophagaceae</taxon>
        <taxon>Filimonas</taxon>
    </lineage>
</organism>
<dbReference type="InterPro" id="IPR007110">
    <property type="entry name" value="Ig-like_dom"/>
</dbReference>
<keyword evidence="1" id="KW-0732">Signal</keyword>
<dbReference type="InterPro" id="IPR026341">
    <property type="entry name" value="T9SS_type_B"/>
</dbReference>
<evidence type="ECO:0000259" key="2">
    <source>
        <dbReference type="PROSITE" id="PS50835"/>
    </source>
</evidence>
<name>A0A173MI33_9BACT</name>
<feature type="signal peptide" evidence="1">
    <location>
        <begin position="1"/>
        <end position="22"/>
    </location>
</feature>
<dbReference type="InterPro" id="IPR035986">
    <property type="entry name" value="PKD_dom_sf"/>
</dbReference>
<dbReference type="InterPro" id="IPR035234">
    <property type="entry name" value="IgGFc-bd_N"/>
</dbReference>
<dbReference type="Pfam" id="PF18911">
    <property type="entry name" value="PKD_4"/>
    <property type="match status" value="1"/>
</dbReference>
<dbReference type="Pfam" id="PF19081">
    <property type="entry name" value="Ig_7"/>
    <property type="match status" value="1"/>
</dbReference>
<dbReference type="Proteomes" id="UP000186917">
    <property type="component" value="Unassembled WGS sequence"/>
</dbReference>
<dbReference type="NCBIfam" id="TIGR04131">
    <property type="entry name" value="Bac_Flav_CTERM"/>
    <property type="match status" value="1"/>
</dbReference>
<dbReference type="SUPFAM" id="SSF51126">
    <property type="entry name" value="Pectin lyase-like"/>
    <property type="match status" value="2"/>
</dbReference>
<sequence>MNIKLPALFVLLCMLPCIALRAQVDITLGTATTANVGSEAPCPLQDYLEGTRAQYLFTAAELNAAGMQAGTISGIKFTVNALGSFSGKIEEYAIRMGTTNVSTLNQDVFETIPATNLYGPVDYIPAVGVNTFTFATPFIWDGRSNLIVEVCNGAANNATANTYSSNPFVTYTTGFSFNASHTYRANNLGNLCGTTGVASGTATTRPNIIFTYTTAPACSGAPVAGAAVSSVTTICPNTTFLLGLTGASVATGLSYQWQNSVNNISWANIPGATNAVLNTQQSTSAYYRCVVSCNNGGASNNSASVYVTVPPVAAGNFTINSAVATGGNNFQSFAEAYSYIKCGINGPVVFDVVAGSGPYNEQLIMAPVAGASAINTITFNGNGATIKYSSSNSNERAVIKLNGADHVRFNNLTIDATGTSTTYGYGVQLINDADSNTVRNCSILCNKLAAYSNSYAGIVINSSASSATTMGATLCDSNSIVNNTITGGYAGVTVIGSNTDAIMRNLVQGNTLKDGYNYGVYVAGSFSTIISRNDISRPALTSPGDFYGVWVSSLNTNMLVSGNRIHDPFTAAPSSTNTFYGIYHSNSDAISGLEHKIYNNLIYRVNGAGAQYGIYNNGSDYTLYYHNTISLDDINSTSANVTRAYYQNTQAIGIQLFNNIITVTRGGTGTKHVLYRSTNITSDSLNKNDYYISALNSALGFYNNVNYYTLATWKAGALQDAASFAYNPLYKDTVNGNYMPTSLVLDNRGEPLSVAADITSAVRSASTPDLGAYEFSLPPCNTSPIAGTSVATPNSGVCLSTSVQLNLAGNTTGSGQSVQWQYATAAAGPYSNAGGALPYPDTAIYAPANGYYQAVLTCGGNTATSVPVRVTVNPGIPAGLYTINPGAAVSATNFQTIGAAVKAMECGIGGAVTFDIYPGTYNEQVRINAIAGAGANSRITFRSLTGNAGSVVITSAAAATLTNYVLQLDSAAYITFKNVSITSTNTTFSRAVDIANLAAHDSILNCIITVPAATSTANTSAGIFSNAGIGSGNAIVGNTITGGANGIYFAGVSATVPTADNTIAGNTISGTYYYGIYAAYNKRILIAGNTVAVATPANSATYGIYATYCDTAYQVTGNNITISNITGNAYGLFVNYCRSSNALRGIVNNNKIIGVNNNTGGIYGFYQSFSIGNNSVNNVVNIKTAGAIAYGIYSNNDNDINYWNNTVQNASASTAATNVAAYFDHNFYYYSVQLRNNIFSHTGGNKAMTVTGYSFVNSDYNMLYSSGSTLINSTVLSAAYTSLSGWQQATGWDINSISFQPAFTNSEALQPDVNNENVWAMHGRGVQLPANTSDFNNNSRPAVLQAGVPDLGAYEFVPVSEPVALTATPATPAAGTTQTFTLGTDVVARITWPTGALVPPSLTLRRYSGVLPAGIPSANSGMYFYLSATNVAAGNYQAVVEQHYVPSWLGFIPDPGYIKTGKTIAGGNWTVTAESVVDTMTYTFTDTAVTQLDKFTGLSNGKVAVTIPDIVYNSLDSTNRGQEFWLPYGNTLPFKTNNNQELLLYLSAEKEAHVTVSVNGTAYSKTYTVAANSVTVTQNIPKAGANDARLLTEGLYNRGIHVTSDAPVAVFAAQYIPQGETGNAAAMLLPVGTYGYDYTSINLRQRVFSSYDVNPGYSWVNVIASHDSTVVKITPANPTVGGRAAGVPFTVMLQKGQVYQVLGAVINDDPTLNSHDESYDLTGTRVLSVANESGNCYPIAVFSGSSHDYFGCGPILPLTGDNYIQQNFPTQAWGREYLTAPVSGTAGASGLLYNIYRIAVKDVATVVKRNGTVLTGLVVPGNYYEYTSNTADHIEADQPVTVAQVTPANLSCGNSSGDVEVIYLSAVTQSVAKALVPRMMHSATTQQNLTLIVPTAALSSLQVDGSSTFDYTYAHPNMSGYTVVVKQWTSVVSGSAVITCDQPFTGISYGYGFLNNYVYNVGMRINSQEVVTSISNTLNSTATATSAYTCARAPFRPTISVPLLAEEITWKFSALAGATPGNDVVLASPAPVASYVKSGLTYYTYTLAQDCSIAAAGEYVIPVIVKHSSLEGCSKTLTYPLNVLVKDAPVADFTATPAAVCAGKSRTLDASSVADFTINRWNWIFSDNTTASGEQTSKAFVIGGTQYDTLRIISIEGCVDDTVKAVTIYEAPAVALVADEVNICPNETGTLQINNPETGVIYNWFTVATDGTAVGSGTSHNVTATGVYYAEATSAQGCISLTRAQAEVTIYEALAAPVVKVDSAGVTFVHFSWEAVPGAVSYEVSTDGGATYHIPSSGATGLTHTVSPLAPMAQVTLLVRANGAVSCVQGVSVAVSGQALPDQVYVPNAFTPNNDGLNDTWQVYGYSFNNMRVLVFNQWGGKVFEGTGKQTNWDGSSGGKPQPSGVYMYVIELTMNDGSKQNKKGSINLVR</sequence>
<dbReference type="InterPro" id="IPR022441">
    <property type="entry name" value="Para_beta_helix_rpt-2"/>
</dbReference>
<dbReference type="SUPFAM" id="SSF49299">
    <property type="entry name" value="PKD domain"/>
    <property type="match status" value="1"/>
</dbReference>
<dbReference type="InterPro" id="IPR012334">
    <property type="entry name" value="Pectin_lyas_fold"/>
</dbReference>
<gene>
    <name evidence="3" type="ORF">SAMN05421788_102215</name>
</gene>
<dbReference type="Gene3D" id="2.160.20.10">
    <property type="entry name" value="Single-stranded right-handed beta-helix, Pectin lyase-like"/>
    <property type="match status" value="2"/>
</dbReference>
<dbReference type="InterPro" id="IPR011050">
    <property type="entry name" value="Pectin_lyase_fold/virulence"/>
</dbReference>
<dbReference type="InterPro" id="IPR013783">
    <property type="entry name" value="Ig-like_fold"/>
</dbReference>
<dbReference type="STRING" id="477680.SAMN05421788_102215"/>
<dbReference type="InterPro" id="IPR006626">
    <property type="entry name" value="PbH1"/>
</dbReference>
<dbReference type="InterPro" id="IPR044023">
    <property type="entry name" value="Ig_7"/>
</dbReference>
<dbReference type="NCBIfam" id="TIGR03804">
    <property type="entry name" value="para_beta_helix"/>
    <property type="match status" value="1"/>
</dbReference>
<feature type="chain" id="PRO_5030022992" evidence="1">
    <location>
        <begin position="23"/>
        <end position="2431"/>
    </location>
</feature>
<dbReference type="EMBL" id="FTOR01000002">
    <property type="protein sequence ID" value="SIS94103.1"/>
    <property type="molecule type" value="Genomic_DNA"/>
</dbReference>
<accession>A0A173MI33</accession>
<evidence type="ECO:0000313" key="4">
    <source>
        <dbReference type="Proteomes" id="UP000186917"/>
    </source>
</evidence>
<dbReference type="KEGG" id="fln:FLA_3182"/>
<dbReference type="Pfam" id="PF13585">
    <property type="entry name" value="CHU_C"/>
    <property type="match status" value="1"/>
</dbReference>
<proteinExistence type="predicted"/>
<dbReference type="InterPro" id="IPR000601">
    <property type="entry name" value="PKD_dom"/>
</dbReference>
<feature type="domain" description="Ig-like" evidence="2">
    <location>
        <begin position="206"/>
        <end position="306"/>
    </location>
</feature>
<keyword evidence="4" id="KW-1185">Reference proteome</keyword>
<evidence type="ECO:0000313" key="3">
    <source>
        <dbReference type="EMBL" id="SIS94103.1"/>
    </source>
</evidence>
<dbReference type="Gene3D" id="2.60.40.10">
    <property type="entry name" value="Immunoglobulins"/>
    <property type="match status" value="1"/>
</dbReference>
<dbReference type="OrthoDB" id="599473at2"/>